<dbReference type="RefSeq" id="WP_015024714.1">
    <property type="nucleotide sequence ID" value="NC_018721.1"/>
</dbReference>
<dbReference type="STRING" id="313595.P700755_002364"/>
<organism evidence="1 2">
    <name type="scientific">Psychroflexus torquis (strain ATCC 700755 / CIP 106069 / ACAM 623)</name>
    <dbReference type="NCBI Taxonomy" id="313595"/>
    <lineage>
        <taxon>Bacteria</taxon>
        <taxon>Pseudomonadati</taxon>
        <taxon>Bacteroidota</taxon>
        <taxon>Flavobacteriia</taxon>
        <taxon>Flavobacteriales</taxon>
        <taxon>Flavobacteriaceae</taxon>
        <taxon>Psychroflexus</taxon>
    </lineage>
</organism>
<accession>K4IJ66</accession>
<dbReference type="KEGG" id="ptq:P700755_002364"/>
<name>K4IJ66_PSYTT</name>
<dbReference type="AlphaFoldDB" id="K4IJ66"/>
<dbReference type="OrthoDB" id="1099315at2"/>
<dbReference type="eggNOG" id="ENOG5032V4S">
    <property type="taxonomic scope" value="Bacteria"/>
</dbReference>
<proteinExistence type="predicted"/>
<reference evidence="1" key="1">
    <citation type="submission" date="2006-03" db="EMBL/GenBank/DDBJ databases">
        <authorList>
            <person name="Bowman J."/>
            <person name="Ferriera S."/>
            <person name="Johnson J."/>
            <person name="Kravitz S."/>
            <person name="Halpern A."/>
            <person name="Remington K."/>
            <person name="Beeson K."/>
            <person name="Tran B."/>
            <person name="Rogers Y.-H."/>
            <person name="Friedman R."/>
            <person name="Venter J.C."/>
        </authorList>
    </citation>
    <scope>NUCLEOTIDE SEQUENCE [LARGE SCALE GENOMIC DNA]</scope>
    <source>
        <strain evidence="1">ATCC 700755</strain>
    </source>
</reference>
<dbReference type="EMBL" id="CP003879">
    <property type="protein sequence ID" value="AFU69141.1"/>
    <property type="molecule type" value="Genomic_DNA"/>
</dbReference>
<sequence>MLDNLWNDILDWFEDRSVRSNLVRSFNSSAKNAFISGVAPTLLKAEISKGNRKYKHQFSNWTNTGFRIQAFAGRQLSKNELIKIAKVVMSDEVLVRRLIVLGWDTLEVQTDSGNYGVRFQLKDHLALPK</sequence>
<keyword evidence="2" id="KW-1185">Reference proteome</keyword>
<gene>
    <name evidence="1" type="ordered locus">P700755_002364</name>
</gene>
<evidence type="ECO:0000313" key="1">
    <source>
        <dbReference type="EMBL" id="AFU69141.1"/>
    </source>
</evidence>
<reference evidence="1" key="2">
    <citation type="submission" date="2012-09" db="EMBL/GenBank/DDBJ databases">
        <title>The complete sequence of Psychroflexus torquis an extreme psychrophile from sea-ice that is stimulated by light.</title>
        <authorList>
            <person name="Feng S."/>
            <person name="Powell S.M."/>
            <person name="Bowman J.P."/>
        </authorList>
    </citation>
    <scope>NUCLEOTIDE SEQUENCE [LARGE SCALE GENOMIC DNA]</scope>
    <source>
        <strain evidence="1">ATCC 700755</strain>
    </source>
</reference>
<dbReference type="Proteomes" id="UP000008514">
    <property type="component" value="Chromosome"/>
</dbReference>
<evidence type="ECO:0000313" key="2">
    <source>
        <dbReference type="Proteomes" id="UP000008514"/>
    </source>
</evidence>
<protein>
    <submittedName>
        <fullName evidence="1">Uncharacterized protein</fullName>
    </submittedName>
</protein>
<dbReference type="HOGENOM" id="CLU_130388_0_0_10"/>